<dbReference type="Proteomes" id="UP001342314">
    <property type="component" value="Unassembled WGS sequence"/>
</dbReference>
<feature type="compositionally biased region" description="Basic and acidic residues" evidence="1">
    <location>
        <begin position="51"/>
        <end position="62"/>
    </location>
</feature>
<gene>
    <name evidence="2" type="ORF">Rhopal_004044-T1</name>
</gene>
<feature type="region of interest" description="Disordered" evidence="1">
    <location>
        <begin position="1"/>
        <end position="73"/>
    </location>
</feature>
<keyword evidence="3" id="KW-1185">Reference proteome</keyword>
<evidence type="ECO:0008006" key="4">
    <source>
        <dbReference type="Google" id="ProtNLM"/>
    </source>
</evidence>
<sequence length="532" mass="58652">MAAPPTSAAPALDPPEPPEPAPRRARNIPPGGYYEAPDVQDDDFDPGWQSAHRESQSVPHDEPAEEEKEDTTLPAYTLPIEGDSRMEEEAACIHALFATWSSWVMSSADPPELRFRRAARVFREKYSKLYKGRCAAPTSSFFDSLLNDWASSATSTEASYDFVVGRSNLTAAKMLLYRSYAGNDGSGFISPLDEISQDLRSLGLGRQLTEENIKAHLELLNNAAQIFDGGNDDQASVSSLHSSDRSNASSTLFDDEVPDYLQAFVYLAKLSAASRSGIAAERMLITNGVRMDAFQAAHIIPHRPSKLYLLFAVKIMTLLALNIFYPNFTINMENEWHPMFDKDAILILPHRPFLLAVLEHVHTSGRNLQGADKPLYVLLDELAAPHTVATLPYTVYALRPAVVHGLILNDISSENPYGQPYLSSADGLFRNQAGEPLGHRIFSRTETQASAMAFIINGANKIIFALQKEDFKLPPAVVEDALLCVSIVYHLICNAAPHGEMFERALSAASLASAKAHTRLKRKHEREGAAFR</sequence>
<accession>A0AAV5GKN0</accession>
<reference evidence="2 3" key="1">
    <citation type="submission" date="2021-12" db="EMBL/GenBank/DDBJ databases">
        <title>High titer production of polyol ester of fatty acids by Rhodotorula paludigena BS15 towards product separation-free biomass refinery.</title>
        <authorList>
            <person name="Mano J."/>
            <person name="Ono H."/>
            <person name="Tanaka T."/>
            <person name="Naito K."/>
            <person name="Sushida H."/>
            <person name="Ike M."/>
            <person name="Tokuyasu K."/>
            <person name="Kitaoka M."/>
        </authorList>
    </citation>
    <scope>NUCLEOTIDE SEQUENCE [LARGE SCALE GENOMIC DNA]</scope>
    <source>
        <strain evidence="2 3">BS15</strain>
    </source>
</reference>
<evidence type="ECO:0000256" key="1">
    <source>
        <dbReference type="SAM" id="MobiDB-lite"/>
    </source>
</evidence>
<evidence type="ECO:0000313" key="2">
    <source>
        <dbReference type="EMBL" id="GJN91029.1"/>
    </source>
</evidence>
<organism evidence="2 3">
    <name type="scientific">Rhodotorula paludigena</name>
    <dbReference type="NCBI Taxonomy" id="86838"/>
    <lineage>
        <taxon>Eukaryota</taxon>
        <taxon>Fungi</taxon>
        <taxon>Dikarya</taxon>
        <taxon>Basidiomycota</taxon>
        <taxon>Pucciniomycotina</taxon>
        <taxon>Microbotryomycetes</taxon>
        <taxon>Sporidiobolales</taxon>
        <taxon>Sporidiobolaceae</taxon>
        <taxon>Rhodotorula</taxon>
    </lineage>
</organism>
<proteinExistence type="predicted"/>
<name>A0AAV5GKN0_9BASI</name>
<comment type="caution">
    <text evidence="2">The sequence shown here is derived from an EMBL/GenBank/DDBJ whole genome shotgun (WGS) entry which is preliminary data.</text>
</comment>
<protein>
    <recommendedName>
        <fullName evidence="4">HNH nuclease domain-containing protein</fullName>
    </recommendedName>
</protein>
<evidence type="ECO:0000313" key="3">
    <source>
        <dbReference type="Proteomes" id="UP001342314"/>
    </source>
</evidence>
<dbReference type="EMBL" id="BQKY01000008">
    <property type="protein sequence ID" value="GJN91029.1"/>
    <property type="molecule type" value="Genomic_DNA"/>
</dbReference>
<dbReference type="AlphaFoldDB" id="A0AAV5GKN0"/>